<dbReference type="KEGG" id="pbas:SMSP2_00732"/>
<dbReference type="EMBL" id="CP019646">
    <property type="protein sequence ID" value="AQQ70384.1"/>
    <property type="molecule type" value="Genomic_DNA"/>
</dbReference>
<protein>
    <recommendedName>
        <fullName evidence="2">Dockerin domain-containing protein</fullName>
    </recommendedName>
</protein>
<name>A0A1Q2MCJ1_9BACT</name>
<dbReference type="SUPFAM" id="SSF63446">
    <property type="entry name" value="Type I dockerin domain"/>
    <property type="match status" value="1"/>
</dbReference>
<dbReference type="InterPro" id="IPR016134">
    <property type="entry name" value="Dockerin_dom"/>
</dbReference>
<feature type="domain" description="Dockerin" evidence="2">
    <location>
        <begin position="276"/>
        <end position="338"/>
    </location>
</feature>
<feature type="signal peptide" evidence="1">
    <location>
        <begin position="1"/>
        <end position="23"/>
    </location>
</feature>
<dbReference type="GO" id="GO:0000272">
    <property type="term" value="P:polysaccharide catabolic process"/>
    <property type="evidence" value="ECO:0007669"/>
    <property type="project" value="InterPro"/>
</dbReference>
<keyword evidence="4" id="KW-1185">Reference proteome</keyword>
<proteinExistence type="predicted"/>
<dbReference type="CDD" id="cd14256">
    <property type="entry name" value="Dockerin_I"/>
    <property type="match status" value="1"/>
</dbReference>
<dbReference type="SUPFAM" id="SSF50494">
    <property type="entry name" value="Trypsin-like serine proteases"/>
    <property type="match status" value="1"/>
</dbReference>
<dbReference type="Pfam" id="PF00404">
    <property type="entry name" value="Dockerin_1"/>
    <property type="match status" value="1"/>
</dbReference>
<evidence type="ECO:0000313" key="3">
    <source>
        <dbReference type="EMBL" id="AQQ70384.1"/>
    </source>
</evidence>
<sequence precursor="true">MKAFAKCALVAVFVLLYINVETSAIISHSETTPPADWSDHPANECMGRWGTNASCVVIGPNVVITTCHQNGYNAAATSPVVINGKSYTVKDVYVPPVGSDIRICSLNNANFTNYAGVYTAEDVETDSEVSKQIVLGGYGKGRGEGLYNKNKLYGYNWAPEGNTNLRWAQNYIDSLMGDSFMMLDFDGPGHSSAAQYEGTAAEYDSGGGWFIYHEGQWKLAGLTYGVSTKSASYSQAWFKNPDTLRDQPDRAYAHRISYYSGWIEETLAIIPPSLVFGGTKGDINGDSLVNSMDLAAIANFWLETECSPENGWCQGRDINNDGSVTVADVAVISQSIAQ</sequence>
<evidence type="ECO:0000313" key="4">
    <source>
        <dbReference type="Proteomes" id="UP000188181"/>
    </source>
</evidence>
<evidence type="ECO:0000256" key="1">
    <source>
        <dbReference type="SAM" id="SignalP"/>
    </source>
</evidence>
<dbReference type="Proteomes" id="UP000188181">
    <property type="component" value="Chromosome"/>
</dbReference>
<dbReference type="Gene3D" id="1.10.1330.10">
    <property type="entry name" value="Dockerin domain"/>
    <property type="match status" value="1"/>
</dbReference>
<accession>A0A1Q2MCJ1</accession>
<dbReference type="OrthoDB" id="279894at2"/>
<dbReference type="InterPro" id="IPR036439">
    <property type="entry name" value="Dockerin_dom_sf"/>
</dbReference>
<dbReference type="InterPro" id="IPR043504">
    <property type="entry name" value="Peptidase_S1_PA_chymotrypsin"/>
</dbReference>
<dbReference type="Gene3D" id="2.40.10.10">
    <property type="entry name" value="Trypsin-like serine proteases"/>
    <property type="match status" value="1"/>
</dbReference>
<gene>
    <name evidence="3" type="ORF">SMSP2_00732</name>
</gene>
<dbReference type="RefSeq" id="WP_146682653.1">
    <property type="nucleotide sequence ID" value="NZ_CP019646.1"/>
</dbReference>
<dbReference type="InterPro" id="IPR002105">
    <property type="entry name" value="Dockerin_1_rpt"/>
</dbReference>
<feature type="chain" id="PRO_5013021257" description="Dockerin domain-containing protein" evidence="1">
    <location>
        <begin position="24"/>
        <end position="338"/>
    </location>
</feature>
<dbReference type="InterPro" id="IPR009003">
    <property type="entry name" value="Peptidase_S1_PA"/>
</dbReference>
<reference evidence="4" key="1">
    <citation type="submission" date="2017-02" db="EMBL/GenBank/DDBJ databases">
        <title>Comparative genomics and description of representatives of a novel lineage of planctomycetes thriving in anoxic sediments.</title>
        <authorList>
            <person name="Spring S."/>
            <person name="Bunk B."/>
            <person name="Sproer C."/>
        </authorList>
    </citation>
    <scope>NUCLEOTIDE SEQUENCE [LARGE SCALE GENOMIC DNA]</scope>
    <source>
        <strain evidence="4">SM-Chi-D1</strain>
    </source>
</reference>
<keyword evidence="1" id="KW-0732">Signal</keyword>
<organism evidence="3 4">
    <name type="scientific">Limihaloglobus sulfuriphilus</name>
    <dbReference type="NCBI Taxonomy" id="1851148"/>
    <lineage>
        <taxon>Bacteria</taxon>
        <taxon>Pseudomonadati</taxon>
        <taxon>Planctomycetota</taxon>
        <taxon>Phycisphaerae</taxon>
        <taxon>Sedimentisphaerales</taxon>
        <taxon>Sedimentisphaeraceae</taxon>
        <taxon>Limihaloglobus</taxon>
    </lineage>
</organism>
<dbReference type="AlphaFoldDB" id="A0A1Q2MCJ1"/>
<evidence type="ECO:0000259" key="2">
    <source>
        <dbReference type="PROSITE" id="PS51766"/>
    </source>
</evidence>
<dbReference type="PROSITE" id="PS51766">
    <property type="entry name" value="DOCKERIN"/>
    <property type="match status" value="1"/>
</dbReference>
<dbReference type="GO" id="GO:0004553">
    <property type="term" value="F:hydrolase activity, hydrolyzing O-glycosyl compounds"/>
    <property type="evidence" value="ECO:0007669"/>
    <property type="project" value="InterPro"/>
</dbReference>